<sequence length="69" mass="7687">MSRFFPRLRLDSYRGPTFHSDPGLDPIEVDSNFDSALAYLLPALNSDPGTAPHSDFGNALISDWSRTLF</sequence>
<dbReference type="Proteomes" id="UP000299102">
    <property type="component" value="Unassembled WGS sequence"/>
</dbReference>
<proteinExistence type="predicted"/>
<keyword evidence="2" id="KW-1185">Reference proteome</keyword>
<organism evidence="1 2">
    <name type="scientific">Eumeta variegata</name>
    <name type="common">Bagworm moth</name>
    <name type="synonym">Eumeta japonica</name>
    <dbReference type="NCBI Taxonomy" id="151549"/>
    <lineage>
        <taxon>Eukaryota</taxon>
        <taxon>Metazoa</taxon>
        <taxon>Ecdysozoa</taxon>
        <taxon>Arthropoda</taxon>
        <taxon>Hexapoda</taxon>
        <taxon>Insecta</taxon>
        <taxon>Pterygota</taxon>
        <taxon>Neoptera</taxon>
        <taxon>Endopterygota</taxon>
        <taxon>Lepidoptera</taxon>
        <taxon>Glossata</taxon>
        <taxon>Ditrysia</taxon>
        <taxon>Tineoidea</taxon>
        <taxon>Psychidae</taxon>
        <taxon>Oiketicinae</taxon>
        <taxon>Eumeta</taxon>
    </lineage>
</organism>
<comment type="caution">
    <text evidence="1">The sequence shown here is derived from an EMBL/GenBank/DDBJ whole genome shotgun (WGS) entry which is preliminary data.</text>
</comment>
<accession>A0A4C1VMI8</accession>
<reference evidence="1 2" key="1">
    <citation type="journal article" date="2019" name="Commun. Biol.">
        <title>The bagworm genome reveals a unique fibroin gene that provides high tensile strength.</title>
        <authorList>
            <person name="Kono N."/>
            <person name="Nakamura H."/>
            <person name="Ohtoshi R."/>
            <person name="Tomita M."/>
            <person name="Numata K."/>
            <person name="Arakawa K."/>
        </authorList>
    </citation>
    <scope>NUCLEOTIDE SEQUENCE [LARGE SCALE GENOMIC DNA]</scope>
</reference>
<gene>
    <name evidence="1" type="ORF">EVAR_27073_1</name>
</gene>
<dbReference type="AlphaFoldDB" id="A0A4C1VMI8"/>
<protein>
    <submittedName>
        <fullName evidence="1">Uncharacterized protein</fullName>
    </submittedName>
</protein>
<name>A0A4C1VMI8_EUMVA</name>
<dbReference type="EMBL" id="BGZK01000360">
    <property type="protein sequence ID" value="GBP39114.1"/>
    <property type="molecule type" value="Genomic_DNA"/>
</dbReference>
<evidence type="ECO:0000313" key="2">
    <source>
        <dbReference type="Proteomes" id="UP000299102"/>
    </source>
</evidence>
<evidence type="ECO:0000313" key="1">
    <source>
        <dbReference type="EMBL" id="GBP39114.1"/>
    </source>
</evidence>